<comment type="caution">
    <text evidence="2">The sequence shown here is derived from an EMBL/GenBank/DDBJ whole genome shotgun (WGS) entry which is preliminary data.</text>
</comment>
<dbReference type="Gene3D" id="3.40.50.410">
    <property type="entry name" value="von Willebrand factor, type A domain"/>
    <property type="match status" value="1"/>
</dbReference>
<reference evidence="2" key="1">
    <citation type="submission" date="2021-02" db="EMBL/GenBank/DDBJ databases">
        <authorList>
            <person name="Nowell W R."/>
        </authorList>
    </citation>
    <scope>NUCLEOTIDE SEQUENCE</scope>
</reference>
<accession>A0A814KNM4</accession>
<dbReference type="Proteomes" id="UP000663889">
    <property type="component" value="Unassembled WGS sequence"/>
</dbReference>
<dbReference type="EMBL" id="CAJNOU010000642">
    <property type="protein sequence ID" value="CAF1054480.1"/>
    <property type="molecule type" value="Genomic_DNA"/>
</dbReference>
<gene>
    <name evidence="2" type="ORF">SEV965_LOCUS13514</name>
</gene>
<name>A0A814KNM4_9BILA</name>
<proteinExistence type="predicted"/>
<organism evidence="2 3">
    <name type="scientific">Rotaria sordida</name>
    <dbReference type="NCBI Taxonomy" id="392033"/>
    <lineage>
        <taxon>Eukaryota</taxon>
        <taxon>Metazoa</taxon>
        <taxon>Spiralia</taxon>
        <taxon>Gnathifera</taxon>
        <taxon>Rotifera</taxon>
        <taxon>Eurotatoria</taxon>
        <taxon>Bdelloidea</taxon>
        <taxon>Philodinida</taxon>
        <taxon>Philodinidae</taxon>
        <taxon>Rotaria</taxon>
    </lineage>
</organism>
<dbReference type="Pfam" id="PF00092">
    <property type="entry name" value="VWA"/>
    <property type="match status" value="1"/>
</dbReference>
<evidence type="ECO:0000259" key="1">
    <source>
        <dbReference type="PROSITE" id="PS50234"/>
    </source>
</evidence>
<dbReference type="AlphaFoldDB" id="A0A814KNM4"/>
<dbReference type="SUPFAM" id="SSF53300">
    <property type="entry name" value="vWA-like"/>
    <property type="match status" value="1"/>
</dbReference>
<dbReference type="InterPro" id="IPR036465">
    <property type="entry name" value="vWFA_dom_sf"/>
</dbReference>
<dbReference type="CDD" id="cd00198">
    <property type="entry name" value="vWFA"/>
    <property type="match status" value="1"/>
</dbReference>
<sequence length="961" mass="110728">MATYFKTPFTIGSEYHYVEVKVPKIDSSSGNNIICCVDTSGSMSGSPIRNVCEVLRDIYQRTQIEYPLFTYNTKADITKTIKSVERQDLQAGGGTSFSSVFTAIQNYLVNNQKSTTFIFMTDGQDTDSQDALKRAIQMLKLTISGLSKSITVVFHVIGFGEVNNNFLNQVRQFGNKEGLFRYSTESAELQNNFNDMFEYAMSAREFTIIINGQSYTSSSNEETVGFLIDNITIDNTITKEIILKSSDGESKIPLELMQPIRPIHIVRALNLVSPDNEISVHQIRTYLNSIVPTASADLMEKLELEQIKKEIDERMMEYTRLFTQIKMGQVPEQVKLRLSALRHDATFANAQRRKKLDLRISKNVDYFRRTDISGILDGYKKSIDQDGWNKIKEQKSDWVCTYSNDDIYEMMRKTPDNIMCLGILIERNEQAITSPTKGLKLINVSNTIISYDSFIAAMTLSKNSQQQQQQQTDGTNYGQFSGINDTYCIVGQLHEKINAAIPLYINYEHMKRIRILEGIWLGYMFTLDSYGYDRDQEIGLLKLLYDMIILQTGTARNKQFITEFEKVCHFIITESIGFKSSYGEKTYDNFINSIHGRQNGKYDLSIPLIIGYLKNDLKNILMPVYYEYLRQCLHKKMPIDKTNIIERLLYGDESQRVKTVASNKDNTISIDINQQDPDYVEQSFIQYFHDEMCQPIELIPETTTGEDRKLIIHEADIEYIKNILQSIDSQLNLNVPIVIKNMLKYCNINENYIEDNLDYDDLRKELLMILYFDQTVPTNVTKSHVLSILDEKIQGNRDNTVTFNFTPETIRIVTYKMLTTKTLEGFGGLLRKYCPKRCGPLFSEVIKNLLILPQANEIERNVNSIMNKDKLVALLTNQIGYSQLYNNEMSVFCWQPLADVNIDLLAQVVGKDEFKKIGKDNLGKYVLHCYRISNKSNRHGYSNYKPNMNNKFKFTGYNDRY</sequence>
<dbReference type="PROSITE" id="PS50234">
    <property type="entry name" value="VWFA"/>
    <property type="match status" value="1"/>
</dbReference>
<protein>
    <recommendedName>
        <fullName evidence="1">VWFA domain-containing protein</fullName>
    </recommendedName>
</protein>
<feature type="domain" description="VWFA" evidence="1">
    <location>
        <begin position="32"/>
        <end position="196"/>
    </location>
</feature>
<evidence type="ECO:0000313" key="3">
    <source>
        <dbReference type="Proteomes" id="UP000663889"/>
    </source>
</evidence>
<evidence type="ECO:0000313" key="2">
    <source>
        <dbReference type="EMBL" id="CAF1054480.1"/>
    </source>
</evidence>
<dbReference type="InterPro" id="IPR002035">
    <property type="entry name" value="VWF_A"/>
</dbReference>